<feature type="transmembrane region" description="Helical" evidence="1">
    <location>
        <begin position="6"/>
        <end position="25"/>
    </location>
</feature>
<feature type="transmembrane region" description="Helical" evidence="1">
    <location>
        <begin position="227"/>
        <end position="243"/>
    </location>
</feature>
<feature type="transmembrane region" description="Helical" evidence="1">
    <location>
        <begin position="32"/>
        <end position="51"/>
    </location>
</feature>
<feature type="transmembrane region" description="Helical" evidence="1">
    <location>
        <begin position="71"/>
        <end position="91"/>
    </location>
</feature>
<comment type="caution">
    <text evidence="2">The sequence shown here is derived from an EMBL/GenBank/DDBJ whole genome shotgun (WGS) entry which is preliminary data.</text>
</comment>
<feature type="transmembrane region" description="Helical" evidence="1">
    <location>
        <begin position="140"/>
        <end position="162"/>
    </location>
</feature>
<evidence type="ECO:0000313" key="3">
    <source>
        <dbReference type="Proteomes" id="UP000606653"/>
    </source>
</evidence>
<feature type="transmembrane region" description="Helical" evidence="1">
    <location>
        <begin position="197"/>
        <end position="215"/>
    </location>
</feature>
<accession>A0ABQ2L3B8</accession>
<keyword evidence="1" id="KW-1133">Transmembrane helix</keyword>
<evidence type="ECO:0000256" key="1">
    <source>
        <dbReference type="SAM" id="Phobius"/>
    </source>
</evidence>
<gene>
    <name evidence="2" type="ORF">GCM10010969_19210</name>
</gene>
<dbReference type="Proteomes" id="UP000606653">
    <property type="component" value="Unassembled WGS sequence"/>
</dbReference>
<feature type="transmembrane region" description="Helical" evidence="1">
    <location>
        <begin position="174"/>
        <end position="191"/>
    </location>
</feature>
<dbReference type="RefSeq" id="WP_018975917.1">
    <property type="nucleotide sequence ID" value="NZ_BMLN01000004.1"/>
</dbReference>
<keyword evidence="1" id="KW-0812">Transmembrane</keyword>
<organism evidence="2 3">
    <name type="scientific">Saccharibacillus kuerlensis</name>
    <dbReference type="NCBI Taxonomy" id="459527"/>
    <lineage>
        <taxon>Bacteria</taxon>
        <taxon>Bacillati</taxon>
        <taxon>Bacillota</taxon>
        <taxon>Bacilli</taxon>
        <taxon>Bacillales</taxon>
        <taxon>Paenibacillaceae</taxon>
        <taxon>Saccharibacillus</taxon>
    </lineage>
</organism>
<evidence type="ECO:0000313" key="2">
    <source>
        <dbReference type="EMBL" id="GGN99275.1"/>
    </source>
</evidence>
<evidence type="ECO:0008006" key="4">
    <source>
        <dbReference type="Google" id="ProtNLM"/>
    </source>
</evidence>
<reference evidence="3" key="1">
    <citation type="journal article" date="2019" name="Int. J. Syst. Evol. Microbiol.">
        <title>The Global Catalogue of Microorganisms (GCM) 10K type strain sequencing project: providing services to taxonomists for standard genome sequencing and annotation.</title>
        <authorList>
            <consortium name="The Broad Institute Genomics Platform"/>
            <consortium name="The Broad Institute Genome Sequencing Center for Infectious Disease"/>
            <person name="Wu L."/>
            <person name="Ma J."/>
        </authorList>
    </citation>
    <scope>NUCLEOTIDE SEQUENCE [LARGE SCALE GENOMIC DNA]</scope>
    <source>
        <strain evidence="3">CGMCC 1.6964</strain>
    </source>
</reference>
<keyword evidence="3" id="KW-1185">Reference proteome</keyword>
<keyword evidence="1" id="KW-0472">Membrane</keyword>
<proteinExistence type="predicted"/>
<protein>
    <recommendedName>
        <fullName evidence="4">ZIP Zinc transporter</fullName>
    </recommendedName>
</protein>
<feature type="transmembrane region" description="Helical" evidence="1">
    <location>
        <begin position="112"/>
        <end position="134"/>
    </location>
</feature>
<sequence>MNGLIFLIAVLMALVHMFSASMKFLDTVPRSRFLSLAGGVAVAYVFVHILPELKEHQESFESSEHLDILSFMEHHAYLIAMLGLVVFYALERTVKISRQQSQERHGEARPSYGIYRVHMISFALYNALIGYLLVHRIQETAWNLILFSLAMALHFVVNDHSLREDHQERYDRRGRWILTASILIGWGIGMLTEVPELVLASLFAFLSGGILLNVLKEELPEEKQSSLGMFLLGTIGYSMMLLAF</sequence>
<name>A0ABQ2L3B8_9BACL</name>
<dbReference type="EMBL" id="BMLN01000004">
    <property type="protein sequence ID" value="GGN99275.1"/>
    <property type="molecule type" value="Genomic_DNA"/>
</dbReference>